<evidence type="ECO:0000313" key="11">
    <source>
        <dbReference type="Proteomes" id="UP000243515"/>
    </source>
</evidence>
<dbReference type="PROSITE" id="PS51380">
    <property type="entry name" value="EXS"/>
    <property type="match status" value="1"/>
</dbReference>
<evidence type="ECO:0000256" key="5">
    <source>
        <dbReference type="ARBA" id="ARBA00023136"/>
    </source>
</evidence>
<feature type="transmembrane region" description="Helical" evidence="7">
    <location>
        <begin position="745"/>
        <end position="768"/>
    </location>
</feature>
<dbReference type="GO" id="GO:0005794">
    <property type="term" value="C:Golgi apparatus"/>
    <property type="evidence" value="ECO:0007669"/>
    <property type="project" value="TreeGrafter"/>
</dbReference>
<feature type="transmembrane region" description="Helical" evidence="7">
    <location>
        <begin position="701"/>
        <end position="725"/>
    </location>
</feature>
<dbReference type="GO" id="GO:0005886">
    <property type="term" value="C:plasma membrane"/>
    <property type="evidence" value="ECO:0007669"/>
    <property type="project" value="TreeGrafter"/>
</dbReference>
<reference evidence="10 11" key="1">
    <citation type="journal article" date="2015" name="Environ. Microbiol.">
        <title>Metagenome sequence of Elaphomyces granulatus from sporocarp tissue reveals Ascomycota ectomycorrhizal fingerprints of genome expansion and a Proteobacteria-rich microbiome.</title>
        <authorList>
            <person name="Quandt C.A."/>
            <person name="Kohler A."/>
            <person name="Hesse C.N."/>
            <person name="Sharpton T.J."/>
            <person name="Martin F."/>
            <person name="Spatafora J.W."/>
        </authorList>
    </citation>
    <scope>NUCLEOTIDE SEQUENCE [LARGE SCALE GENOMIC DNA]</scope>
    <source>
        <strain evidence="10 11">OSC145934</strain>
    </source>
</reference>
<evidence type="ECO:0000256" key="3">
    <source>
        <dbReference type="ARBA" id="ARBA00022692"/>
    </source>
</evidence>
<evidence type="ECO:0000256" key="2">
    <source>
        <dbReference type="ARBA" id="ARBA00009665"/>
    </source>
</evidence>
<evidence type="ECO:0000256" key="7">
    <source>
        <dbReference type="SAM" id="Phobius"/>
    </source>
</evidence>
<keyword evidence="4 7" id="KW-1133">Transmembrane helix</keyword>
<accession>A0A232LP61</accession>
<dbReference type="GO" id="GO:0000822">
    <property type="term" value="F:inositol hexakisphosphate binding"/>
    <property type="evidence" value="ECO:0007669"/>
    <property type="project" value="TreeGrafter"/>
</dbReference>
<evidence type="ECO:0008006" key="12">
    <source>
        <dbReference type="Google" id="ProtNLM"/>
    </source>
</evidence>
<keyword evidence="3 7" id="KW-0812">Transmembrane</keyword>
<dbReference type="CDD" id="cd14475">
    <property type="entry name" value="SPX_SYG1_like"/>
    <property type="match status" value="1"/>
</dbReference>
<feature type="region of interest" description="Disordered" evidence="6">
    <location>
        <begin position="884"/>
        <end position="945"/>
    </location>
</feature>
<feature type="compositionally biased region" description="Polar residues" evidence="6">
    <location>
        <begin position="113"/>
        <end position="122"/>
    </location>
</feature>
<dbReference type="OrthoDB" id="9970435at2759"/>
<gene>
    <name evidence="10" type="ORF">Egran_06289</name>
</gene>
<evidence type="ECO:0000256" key="6">
    <source>
        <dbReference type="SAM" id="MobiDB-lite"/>
    </source>
</evidence>
<proteinExistence type="inferred from homology"/>
<organism evidence="10 11">
    <name type="scientific">Elaphomyces granulatus</name>
    <dbReference type="NCBI Taxonomy" id="519963"/>
    <lineage>
        <taxon>Eukaryota</taxon>
        <taxon>Fungi</taxon>
        <taxon>Dikarya</taxon>
        <taxon>Ascomycota</taxon>
        <taxon>Pezizomycotina</taxon>
        <taxon>Eurotiomycetes</taxon>
        <taxon>Eurotiomycetidae</taxon>
        <taxon>Eurotiales</taxon>
        <taxon>Elaphomycetaceae</taxon>
        <taxon>Elaphomyces</taxon>
    </lineage>
</organism>
<comment type="similarity">
    <text evidence="2">Belongs to the SYG1 (TC 2.A.94) family.</text>
</comment>
<dbReference type="GO" id="GO:0006817">
    <property type="term" value="P:phosphate ion transport"/>
    <property type="evidence" value="ECO:0007669"/>
    <property type="project" value="TreeGrafter"/>
</dbReference>
<dbReference type="PANTHER" id="PTHR10783">
    <property type="entry name" value="XENOTROPIC AND POLYTROPIC RETROVIRUS RECEPTOR 1-RELATED"/>
    <property type="match status" value="1"/>
</dbReference>
<evidence type="ECO:0000259" key="9">
    <source>
        <dbReference type="PROSITE" id="PS51382"/>
    </source>
</evidence>
<dbReference type="Pfam" id="PF03124">
    <property type="entry name" value="EXS"/>
    <property type="match status" value="1"/>
</dbReference>
<dbReference type="PROSITE" id="PS51382">
    <property type="entry name" value="SPX"/>
    <property type="match status" value="1"/>
</dbReference>
<dbReference type="PANTHER" id="PTHR10783:SF103">
    <property type="entry name" value="SOLUTE CARRIER FAMILY 53 MEMBER 1"/>
    <property type="match status" value="1"/>
</dbReference>
<comment type="caution">
    <text evidence="10">The sequence shown here is derived from an EMBL/GenBank/DDBJ whole genome shotgun (WGS) entry which is preliminary data.</text>
</comment>
<feature type="transmembrane region" description="Helical" evidence="7">
    <location>
        <begin position="477"/>
        <end position="497"/>
    </location>
</feature>
<dbReference type="AlphaFoldDB" id="A0A232LP61"/>
<dbReference type="Proteomes" id="UP000243515">
    <property type="component" value="Unassembled WGS sequence"/>
</dbReference>
<keyword evidence="11" id="KW-1185">Reference proteome</keyword>
<keyword evidence="5 7" id="KW-0472">Membrane</keyword>
<comment type="subcellular location">
    <subcellularLocation>
        <location evidence="1">Membrane</location>
        <topology evidence="1">Multi-pass membrane protein</topology>
    </subcellularLocation>
</comment>
<sequence>MKFAKEIDQELVPEWRVKYFNYKASRDLMTQIFMTPEYVDMLSRREKRKSKPQGQAAFDPASVKVNGPQKSRLRGHTAMHATPATIPEQRPLRPSASPFSGPPGSYGSIFSEPPNTASSDLSSIRLPDPAIDPEQLPPLIPVKEIEPSHGEQFSSTVQTRSKQKANLPSHEEAFRKKAALFRRVLVPAFESPGKSSQDSMFSDLDKKRDDFFAFLDEELRKIESFYRQKEQEATDRLKLLRQQLRLMRDQRTEEVLLAREPRDHATTTHDAFSVLNRPKWTKMISGKTLVGKNSKALLEMRTPAGPRSQDQEDFMSRRDFARRLDSQKVPYRSAKRKLKLAMQEYYRGLELLKAYAYLNRKAFRKINKKYDKAVDARPTLRYMSEKVNKSYFVQSEVIEGHMVVVEDLYARCFERGNRKIAVGKLRGKSKPDDYSPSTFRSGLLVATGAVFSVQGLVHGVQLLKNDPDPTVRIRVAYLLQLYAGFFLIVFHSLLFCLDCAIWSQTKINYTFVFEYDARHVLDWRQLLEFPSCFFFLLGVFIWSNFSWINDMFIYWPVVLISVTIVILFFPAKILYHQSRKWWAYSNWRLLLAGMYPVEFRDFFLGDMYCSQTYSMGNIASFFCLYGTGWGNPDICNSSHSRLLGFLTTLPSIWRSFQCLRRYYDTRNAFPHLVNLGKYALGILYYMNLSLYRINKATHYQVLFILFAFLNSTYCFVWDVAMDWSLCDPHAQHPFLRDILVFRPVWVYYAAMCLDVVIRFNWILFAILVNDIQHSAVLSFYIAFSEIWRRGMWTVFRVENEHCANVHMYRALRDVPLPYDIPLHDPIPGDEISLDGQLQPQGRSTTAVSIDMEYGAGQEWSPATVNHRSPAGRKMSRVGTLMATAHSQDFQRRKQLDPVSGAAGDPESQSAEETTDDDTESPSVHSHRTILDEELPSSAVYRTLTR</sequence>
<dbReference type="GO" id="GO:0016036">
    <property type="term" value="P:cellular response to phosphate starvation"/>
    <property type="evidence" value="ECO:0007669"/>
    <property type="project" value="TreeGrafter"/>
</dbReference>
<evidence type="ECO:0000256" key="1">
    <source>
        <dbReference type="ARBA" id="ARBA00004141"/>
    </source>
</evidence>
<dbReference type="InterPro" id="IPR004331">
    <property type="entry name" value="SPX_dom"/>
</dbReference>
<dbReference type="Pfam" id="PF03105">
    <property type="entry name" value="SPX"/>
    <property type="match status" value="1"/>
</dbReference>
<dbReference type="InterPro" id="IPR004342">
    <property type="entry name" value="EXS_C"/>
</dbReference>
<feature type="domain" description="EXS" evidence="8">
    <location>
        <begin position="634"/>
        <end position="828"/>
    </location>
</feature>
<evidence type="ECO:0000259" key="8">
    <source>
        <dbReference type="PROSITE" id="PS51380"/>
    </source>
</evidence>
<name>A0A232LP61_9EURO</name>
<feature type="domain" description="SPX" evidence="9">
    <location>
        <begin position="1"/>
        <end position="384"/>
    </location>
</feature>
<feature type="transmembrane region" description="Helical" evidence="7">
    <location>
        <begin position="553"/>
        <end position="575"/>
    </location>
</feature>
<protein>
    <recommendedName>
        <fullName evidence="12">SPX domain-containing protein</fullName>
    </recommendedName>
</protein>
<feature type="transmembrane region" description="Helical" evidence="7">
    <location>
        <begin position="526"/>
        <end position="547"/>
    </location>
</feature>
<feature type="compositionally biased region" description="Low complexity" evidence="6">
    <location>
        <begin position="94"/>
        <end position="111"/>
    </location>
</feature>
<evidence type="ECO:0000256" key="4">
    <source>
        <dbReference type="ARBA" id="ARBA00022989"/>
    </source>
</evidence>
<dbReference type="EMBL" id="NPHW01006286">
    <property type="protein sequence ID" value="OXV05943.1"/>
    <property type="molecule type" value="Genomic_DNA"/>
</dbReference>
<evidence type="ECO:0000313" key="10">
    <source>
        <dbReference type="EMBL" id="OXV05943.1"/>
    </source>
</evidence>
<feature type="region of interest" description="Disordered" evidence="6">
    <location>
        <begin position="44"/>
        <end position="136"/>
    </location>
</feature>